<reference evidence="6" key="1">
    <citation type="submission" date="2023-06" db="EMBL/GenBank/DDBJ databases">
        <title>Genome-scale phylogeny and comparative genomics of the fungal order Sordariales.</title>
        <authorList>
            <consortium name="Lawrence Berkeley National Laboratory"/>
            <person name="Hensen N."/>
            <person name="Bonometti L."/>
            <person name="Westerberg I."/>
            <person name="Brannstrom I.O."/>
            <person name="Guillou S."/>
            <person name="Cros-Aarteil S."/>
            <person name="Calhoun S."/>
            <person name="Haridas S."/>
            <person name="Kuo A."/>
            <person name="Mondo S."/>
            <person name="Pangilinan J."/>
            <person name="Riley R."/>
            <person name="Labutti K."/>
            <person name="Andreopoulos B."/>
            <person name="Lipzen A."/>
            <person name="Chen C."/>
            <person name="Yanf M."/>
            <person name="Daum C."/>
            <person name="Ng V."/>
            <person name="Clum A."/>
            <person name="Steindorff A."/>
            <person name="Ohm R."/>
            <person name="Martin F."/>
            <person name="Silar P."/>
            <person name="Natvig D."/>
            <person name="Lalanne C."/>
            <person name="Gautier V."/>
            <person name="Ament-Velasquez S.L."/>
            <person name="Kruys A."/>
            <person name="Hutchinson M.I."/>
            <person name="Powell A.J."/>
            <person name="Barry K."/>
            <person name="Miller A.N."/>
            <person name="Grigoriev I.V."/>
            <person name="Debuchy R."/>
            <person name="Gladieux P."/>
            <person name="Thoren M.H."/>
            <person name="Johannesson H."/>
        </authorList>
    </citation>
    <scope>NUCLEOTIDE SEQUENCE</scope>
    <source>
        <strain evidence="6">CBS 606.72</strain>
    </source>
</reference>
<evidence type="ECO:0000256" key="1">
    <source>
        <dbReference type="ARBA" id="ARBA00022741"/>
    </source>
</evidence>
<name>A0AA39WEN0_9PEZI</name>
<dbReference type="SUPFAM" id="SSF52540">
    <property type="entry name" value="P-loop containing nucleoside triphosphate hydrolases"/>
    <property type="match status" value="2"/>
</dbReference>
<keyword evidence="7" id="KW-1185">Reference proteome</keyword>
<dbReference type="CDD" id="cd18008">
    <property type="entry name" value="DEXDc_SHPRH-like"/>
    <property type="match status" value="1"/>
</dbReference>
<dbReference type="PANTHER" id="PTHR45626">
    <property type="entry name" value="TRANSCRIPTION TERMINATION FACTOR 2-RELATED"/>
    <property type="match status" value="1"/>
</dbReference>
<dbReference type="Gene3D" id="3.40.50.300">
    <property type="entry name" value="P-loop containing nucleotide triphosphate hydrolases"/>
    <property type="match status" value="1"/>
</dbReference>
<dbReference type="PROSITE" id="PS51194">
    <property type="entry name" value="HELICASE_CTER"/>
    <property type="match status" value="1"/>
</dbReference>
<feature type="domain" description="Helicase C-terminal" evidence="5">
    <location>
        <begin position="696"/>
        <end position="860"/>
    </location>
</feature>
<evidence type="ECO:0000256" key="3">
    <source>
        <dbReference type="ARBA" id="ARBA00022840"/>
    </source>
</evidence>
<dbReference type="InterPro" id="IPR038718">
    <property type="entry name" value="SNF2-like_sf"/>
</dbReference>
<keyword evidence="3" id="KW-0067">ATP-binding</keyword>
<dbReference type="Pfam" id="PF00176">
    <property type="entry name" value="SNF2-rel_dom"/>
    <property type="match status" value="1"/>
</dbReference>
<dbReference type="EMBL" id="JAULSU010000006">
    <property type="protein sequence ID" value="KAK0613981.1"/>
    <property type="molecule type" value="Genomic_DNA"/>
</dbReference>
<protein>
    <submittedName>
        <fullName evidence="6">SNF2 family N-terminal domain-containing protein</fullName>
    </submittedName>
</protein>
<evidence type="ECO:0000313" key="6">
    <source>
        <dbReference type="EMBL" id="KAK0613981.1"/>
    </source>
</evidence>
<dbReference type="InterPro" id="IPR050628">
    <property type="entry name" value="SNF2_RAD54_helicase_TF"/>
</dbReference>
<dbReference type="Gene3D" id="3.40.50.10810">
    <property type="entry name" value="Tandem AAA-ATPase domain"/>
    <property type="match status" value="1"/>
</dbReference>
<dbReference type="InterPro" id="IPR000330">
    <property type="entry name" value="SNF2_N"/>
</dbReference>
<dbReference type="Proteomes" id="UP001175000">
    <property type="component" value="Unassembled WGS sequence"/>
</dbReference>
<dbReference type="PROSITE" id="PS51192">
    <property type="entry name" value="HELICASE_ATP_BIND_1"/>
    <property type="match status" value="1"/>
</dbReference>
<dbReference type="GO" id="GO:0005634">
    <property type="term" value="C:nucleus"/>
    <property type="evidence" value="ECO:0007669"/>
    <property type="project" value="TreeGrafter"/>
</dbReference>
<dbReference type="Pfam" id="PF00271">
    <property type="entry name" value="Helicase_C"/>
    <property type="match status" value="1"/>
</dbReference>
<dbReference type="CDD" id="cd18793">
    <property type="entry name" value="SF2_C_SNF"/>
    <property type="match status" value="1"/>
</dbReference>
<keyword evidence="1" id="KW-0547">Nucleotide-binding</keyword>
<evidence type="ECO:0000259" key="4">
    <source>
        <dbReference type="PROSITE" id="PS51192"/>
    </source>
</evidence>
<dbReference type="GO" id="GO:0016787">
    <property type="term" value="F:hydrolase activity"/>
    <property type="evidence" value="ECO:0007669"/>
    <property type="project" value="UniProtKB-KW"/>
</dbReference>
<evidence type="ECO:0000313" key="7">
    <source>
        <dbReference type="Proteomes" id="UP001175000"/>
    </source>
</evidence>
<dbReference type="SMART" id="SM00487">
    <property type="entry name" value="DEXDc"/>
    <property type="match status" value="1"/>
</dbReference>
<dbReference type="SMART" id="SM00490">
    <property type="entry name" value="HELICc"/>
    <property type="match status" value="1"/>
</dbReference>
<dbReference type="AlphaFoldDB" id="A0AA39WEN0"/>
<organism evidence="6 7">
    <name type="scientific">Immersiella caudata</name>
    <dbReference type="NCBI Taxonomy" id="314043"/>
    <lineage>
        <taxon>Eukaryota</taxon>
        <taxon>Fungi</taxon>
        <taxon>Dikarya</taxon>
        <taxon>Ascomycota</taxon>
        <taxon>Pezizomycotina</taxon>
        <taxon>Sordariomycetes</taxon>
        <taxon>Sordariomycetidae</taxon>
        <taxon>Sordariales</taxon>
        <taxon>Lasiosphaeriaceae</taxon>
        <taxon>Immersiella</taxon>
    </lineage>
</organism>
<dbReference type="PANTHER" id="PTHR45626:SF22">
    <property type="entry name" value="DNA REPAIR PROTEIN RAD5"/>
    <property type="match status" value="1"/>
</dbReference>
<dbReference type="InterPro" id="IPR049730">
    <property type="entry name" value="SNF2/RAD54-like_C"/>
</dbReference>
<comment type="caution">
    <text evidence="6">The sequence shown here is derived from an EMBL/GenBank/DDBJ whole genome shotgun (WGS) entry which is preliminary data.</text>
</comment>
<sequence>MEWPPGKRCRVDNVFVVQTWCGLSWTEPTAAVSTECQWSGLNSINLVCYGMIQDLGGTCTTPPAHGAAKTPSAGFPVVATSAHEFASRDDPSVTGKFATGIIDMLEQLMNDGDLVLHFTCTSEAAHQSANRSRYAAMNVSCTLSLIVYGPWERCDEVGAFFQDSELYLQDPKGCELNTRYCNPHRLSSMQLEDCPMTFSLELPSMRQDEAVFQRISSSADILDIFNAQQNLPESSQPDVIQSQLKRHQKQALTFLLKREAGWDFDPASADFWDQGQTSSNSVFYLNKVSQTHQLDEPPEFCGGIVADPMGLGKTLTMIALAATDAHSRNLTPSLIIVPPPLLDTWEEQFSWHVKPGGMKSRRHYQKDRILSHQDLDGYDIILTTYHTIMADWAGGNALEDKTIFATTWRRIILDEAHVIRNVHSQISKSVCALSATARWAVTGTPIQNRVGDLAALLKFIRAYPYGDIRQFDQDIGRVWKTGDVEEAAQKLKKLSAGLILRRPKTVIELPPRVDLKCSVDFTAQERKVYEHLKNNTIAQIEEAYGGGDKKGATTSSYINVIKRINAMRMMCNLGLHYDTRRDLSSTNTSSATTWTDQAQSIFDSEREMDRVVCANCHAKCDLTSVIVTPESRVKPLFTQCLRYFCSDCVQEYNRRQKTVTCGHNPPDPVAPVSLELLDLEGEARFPMQGGAVGWIQLSSKVAALVSQLVSLPPDIKSVVFSSWRMSLDLVEAGLKQAGISYLRFDGTLPQKQRQPVIESFRRDPKIKVFLLTLSCGARITINKRTLSLTLTEASRAYLLEPHWNPTIEEQALARVYRLGQLKEVTTVRFYVKDTFEERVLALQESKKKLESVLLAGQSEQSPGDNIGHLEVLPLHSSAFCA</sequence>
<dbReference type="GO" id="GO:0006281">
    <property type="term" value="P:DNA repair"/>
    <property type="evidence" value="ECO:0007669"/>
    <property type="project" value="TreeGrafter"/>
</dbReference>
<dbReference type="InterPro" id="IPR001650">
    <property type="entry name" value="Helicase_C-like"/>
</dbReference>
<accession>A0AA39WEN0</accession>
<evidence type="ECO:0000259" key="5">
    <source>
        <dbReference type="PROSITE" id="PS51194"/>
    </source>
</evidence>
<dbReference type="GO" id="GO:0008094">
    <property type="term" value="F:ATP-dependent activity, acting on DNA"/>
    <property type="evidence" value="ECO:0007669"/>
    <property type="project" value="TreeGrafter"/>
</dbReference>
<dbReference type="InterPro" id="IPR027417">
    <property type="entry name" value="P-loop_NTPase"/>
</dbReference>
<dbReference type="GO" id="GO:0005524">
    <property type="term" value="F:ATP binding"/>
    <property type="evidence" value="ECO:0007669"/>
    <property type="project" value="UniProtKB-KW"/>
</dbReference>
<dbReference type="InterPro" id="IPR014001">
    <property type="entry name" value="Helicase_ATP-bd"/>
</dbReference>
<keyword evidence="2" id="KW-0378">Hydrolase</keyword>
<evidence type="ECO:0000256" key="2">
    <source>
        <dbReference type="ARBA" id="ARBA00022801"/>
    </source>
</evidence>
<gene>
    <name evidence="6" type="ORF">B0T14DRAFT_539629</name>
</gene>
<proteinExistence type="predicted"/>
<feature type="domain" description="Helicase ATP-binding" evidence="4">
    <location>
        <begin position="294"/>
        <end position="463"/>
    </location>
</feature>